<evidence type="ECO:0000256" key="1">
    <source>
        <dbReference type="ARBA" id="ARBA00004141"/>
    </source>
</evidence>
<keyword evidence="2 8" id="KW-0812">Transmembrane</keyword>
<keyword evidence="5 7" id="KW-0807">Transducer</keyword>
<comment type="similarity">
    <text evidence="6">Belongs to the methyl-accepting chemotaxis (MCP) protein family.</text>
</comment>
<dbReference type="GO" id="GO:0016020">
    <property type="term" value="C:membrane"/>
    <property type="evidence" value="ECO:0007669"/>
    <property type="project" value="UniProtKB-SubCell"/>
</dbReference>
<organism evidence="11 12">
    <name type="scientific">Neptunomonas japonica JAMM 1380</name>
    <dbReference type="NCBI Taxonomy" id="1441457"/>
    <lineage>
        <taxon>Bacteria</taxon>
        <taxon>Pseudomonadati</taxon>
        <taxon>Pseudomonadota</taxon>
        <taxon>Gammaproteobacteria</taxon>
        <taxon>Oceanospirillales</taxon>
        <taxon>Oceanospirillaceae</taxon>
        <taxon>Neptunomonas</taxon>
    </lineage>
</organism>
<proteinExistence type="inferred from homology"/>
<evidence type="ECO:0000256" key="3">
    <source>
        <dbReference type="ARBA" id="ARBA00022989"/>
    </source>
</evidence>
<dbReference type="SMART" id="SM01358">
    <property type="entry name" value="HBM"/>
    <property type="match status" value="1"/>
</dbReference>
<keyword evidence="4 8" id="KW-0472">Membrane</keyword>
<dbReference type="Gene3D" id="1.10.287.950">
    <property type="entry name" value="Methyl-accepting chemotaxis protein"/>
    <property type="match status" value="1"/>
</dbReference>
<keyword evidence="3 8" id="KW-1133">Transmembrane helix</keyword>
<accession>A0A7R6PBK7</accession>
<evidence type="ECO:0000256" key="4">
    <source>
        <dbReference type="ARBA" id="ARBA00023136"/>
    </source>
</evidence>
<dbReference type="KEGG" id="njp:NEJAP_1532"/>
<evidence type="ECO:0000256" key="2">
    <source>
        <dbReference type="ARBA" id="ARBA00022692"/>
    </source>
</evidence>
<evidence type="ECO:0000256" key="6">
    <source>
        <dbReference type="ARBA" id="ARBA00029447"/>
    </source>
</evidence>
<sequence>MFKRMKLTTQLSSSFGAMLVLMSVLAGIAYIGLNTAYSNFVEYRGLARDSNLAGRVQANLLIVRLDALKYLKQQSPENVNDFNKRLALLKTLLNEASLEIEQPTRAPLIKSAIISIREYEEGFNKVQEYFQHRNEIVKDSLDPNGLQMRKNVTDIITSAYKDNDTQATYYASRAQEQLLLGRLYVTKFLVTNLDSDYQRAKQEFTALAEDLHKLDTVLENRSRRNLLNDTQARMKTYTLSVDDVYTTIKERNKIIDGTLNRIGPQVADQLEQVKLSVKKDQDELGPLAQSSSESTITTVISISLIVLIAGLFLSWYIARVIREPIGGEPKEIERLARQIASGDLTMEFSQTGNETGIYGAMQEMVKTLKQMLGQISQSSQQMNTSAANLTLITEQATQGAESQMEHLQHTSQSMVEMSATVQDIAESAQLASNAANHSDSESSTGKTVVAQTCDSMVGLVTRIHDVSLNLENLKQETNQVGSILDVIRGIAGQTNLLALNAAIEAARAGEHGRGFAVVADEVRSLASRTQESTEEIQAMISKLQSEAQRSVNAMQLNIEDAESTAGKTQEAGVALDSISSSVGTILDMNVKIASASEEQSMVAQQISDNIGTVYQTAVDTVKGSEETLNSARELSALANDLSNIMKQFKV</sequence>
<dbReference type="PROSITE" id="PS51753">
    <property type="entry name" value="HBM"/>
    <property type="match status" value="1"/>
</dbReference>
<evidence type="ECO:0000256" key="5">
    <source>
        <dbReference type="ARBA" id="ARBA00023224"/>
    </source>
</evidence>
<dbReference type="Proteomes" id="UP000595332">
    <property type="component" value="Chromosome"/>
</dbReference>
<evidence type="ECO:0000259" key="10">
    <source>
        <dbReference type="PROSITE" id="PS51753"/>
    </source>
</evidence>
<dbReference type="InterPro" id="IPR004089">
    <property type="entry name" value="MCPsignal_dom"/>
</dbReference>
<dbReference type="CDD" id="cd11386">
    <property type="entry name" value="MCP_signal"/>
    <property type="match status" value="1"/>
</dbReference>
<evidence type="ECO:0000256" key="8">
    <source>
        <dbReference type="SAM" id="Phobius"/>
    </source>
</evidence>
<dbReference type="PANTHER" id="PTHR32089">
    <property type="entry name" value="METHYL-ACCEPTING CHEMOTAXIS PROTEIN MCPB"/>
    <property type="match status" value="1"/>
</dbReference>
<dbReference type="FunFam" id="1.10.287.950:FF:000001">
    <property type="entry name" value="Methyl-accepting chemotaxis sensory transducer"/>
    <property type="match status" value="1"/>
</dbReference>
<dbReference type="GO" id="GO:0006935">
    <property type="term" value="P:chemotaxis"/>
    <property type="evidence" value="ECO:0007669"/>
    <property type="project" value="UniProtKB-ARBA"/>
</dbReference>
<feature type="transmembrane region" description="Helical" evidence="8">
    <location>
        <begin position="296"/>
        <end position="318"/>
    </location>
</feature>
<evidence type="ECO:0000313" key="11">
    <source>
        <dbReference type="EMBL" id="BBB29484.1"/>
    </source>
</evidence>
<evidence type="ECO:0000313" key="12">
    <source>
        <dbReference type="Proteomes" id="UP000595332"/>
    </source>
</evidence>
<dbReference type="EMBL" id="AP014546">
    <property type="protein sequence ID" value="BBB29484.1"/>
    <property type="molecule type" value="Genomic_DNA"/>
</dbReference>
<dbReference type="SUPFAM" id="SSF58104">
    <property type="entry name" value="Methyl-accepting chemotaxis protein (MCP) signaling domain"/>
    <property type="match status" value="1"/>
</dbReference>
<reference evidence="11 12" key="1">
    <citation type="journal article" date="2008" name="Int. J. Syst. Evol. Microbiol.">
        <title>Neptunomonas japonica sp. nov., an Osedax japonicus symbiont-like bacterium isolated from sediment adjacent to sperm whale carcasses off Kagoshima, Japan.</title>
        <authorList>
            <person name="Miyazaki M."/>
            <person name="Nogi Y."/>
            <person name="Fujiwara Y."/>
            <person name="Kawato M."/>
            <person name="Kubokawa K."/>
            <person name="Horikoshi K."/>
        </authorList>
    </citation>
    <scope>NUCLEOTIDE SEQUENCE [LARGE SCALE GENOMIC DNA]</scope>
    <source>
        <strain evidence="11 12">JAMM 1380</strain>
    </source>
</reference>
<dbReference type="SMART" id="SM00283">
    <property type="entry name" value="MA"/>
    <property type="match status" value="1"/>
</dbReference>
<evidence type="ECO:0000259" key="9">
    <source>
        <dbReference type="PROSITE" id="PS50111"/>
    </source>
</evidence>
<comment type="subcellular location">
    <subcellularLocation>
        <location evidence="1">Membrane</location>
        <topology evidence="1">Multi-pass membrane protein</topology>
    </subcellularLocation>
</comment>
<dbReference type="InterPro" id="IPR032255">
    <property type="entry name" value="HBM"/>
</dbReference>
<dbReference type="AlphaFoldDB" id="A0A7R6PBK7"/>
<dbReference type="Pfam" id="PF00015">
    <property type="entry name" value="MCPsignal"/>
    <property type="match status" value="1"/>
</dbReference>
<protein>
    <submittedName>
        <fullName evidence="11">Methyl-accepting chemotaxis protein</fullName>
    </submittedName>
</protein>
<feature type="domain" description="Methyl-accepting transducer" evidence="9">
    <location>
        <begin position="378"/>
        <end position="614"/>
    </location>
</feature>
<dbReference type="PROSITE" id="PS50111">
    <property type="entry name" value="CHEMOTAXIS_TRANSDUC_2"/>
    <property type="match status" value="1"/>
</dbReference>
<keyword evidence="12" id="KW-1185">Reference proteome</keyword>
<name>A0A7R6PBK7_9GAMM</name>
<evidence type="ECO:0000256" key="7">
    <source>
        <dbReference type="PROSITE-ProRule" id="PRU00284"/>
    </source>
</evidence>
<dbReference type="PANTHER" id="PTHR32089:SF119">
    <property type="entry name" value="METHYL-ACCEPTING CHEMOTAXIS PROTEIN CTPL"/>
    <property type="match status" value="1"/>
</dbReference>
<gene>
    <name evidence="11" type="ORF">NEJAP_1532</name>
</gene>
<feature type="domain" description="HBM" evidence="10">
    <location>
        <begin position="45"/>
        <end position="285"/>
    </location>
</feature>
<dbReference type="GO" id="GO:0007165">
    <property type="term" value="P:signal transduction"/>
    <property type="evidence" value="ECO:0007669"/>
    <property type="project" value="UniProtKB-KW"/>
</dbReference>